<dbReference type="EMBL" id="LRGB01000248">
    <property type="protein sequence ID" value="KZS20093.1"/>
    <property type="molecule type" value="Genomic_DNA"/>
</dbReference>
<evidence type="ECO:0000256" key="2">
    <source>
        <dbReference type="ARBA" id="ARBA00006285"/>
    </source>
</evidence>
<evidence type="ECO:0000256" key="6">
    <source>
        <dbReference type="ARBA" id="ARBA00023295"/>
    </source>
</evidence>
<sequence length="652" mass="74337">MSEPSRRIHSLLQLLLVFNALWFVSAQGSFFQISSPWVWVCKENKCVRTRASETTQGQSNAVCKLTCYESATLWPLPTVKPTLSKNVAAFFASNVRITKLTSNSSKVFDSLLTNSLRTNIVIHTTILKTEDMLREAVAIFTNYIQQMESNGLGDSTRDCVVSANTCKSASYVTAQHLLNVEVIVTQNTVQLALDTDESYTLDVKTDDTVTTAYIVAETYFGARHAMETLSQLITWDELSNSLVMIQNAHIEDTPVFAHRGFSIDTSRNYVEISLLKRIIDGLSYNKLNVLHWHITDSNSFPFVSSREPLMAIYGAHSARQVYQSADIQELVHYAQVRGVKIIPEVDAPSHVGAGWDWGPIYGMGDLLLCFDIQPWDDYCYQPPCGFFNPINDKVYTVLGNIYKDMADLFQNDMFHMGGDEVKMKCWNETESITQWLADKGWDKEPEPLLKLWSHYQNQSLAKLDEAYGNTQPVILWNSDLTAKGHATSYLDRNRYIIQFWDRWNDTTLKNLYEDGYKLIISNYDALYLDCGFSGWVGEALNNWCGPYIGWKKIYENSPKAMIENFGLVYNKDQFLGGEAALWAEQSKGLALEGKIWPRLSALAERLWTDPETGWRLAETRLHIQRERMVDRGITADPLQPEWCMQNDDSCFF</sequence>
<feature type="domain" description="Beta-hexosaminidase eukaryotic type N-terminal" evidence="11">
    <location>
        <begin position="73"/>
        <end position="232"/>
    </location>
</feature>
<dbReference type="GO" id="GO:0005886">
    <property type="term" value="C:plasma membrane"/>
    <property type="evidence" value="ECO:0007669"/>
    <property type="project" value="TreeGrafter"/>
</dbReference>
<evidence type="ECO:0000256" key="7">
    <source>
        <dbReference type="PIRNR" id="PIRNR001093"/>
    </source>
</evidence>
<dbReference type="InterPro" id="IPR025705">
    <property type="entry name" value="Beta_hexosaminidase_sua/sub"/>
</dbReference>
<keyword evidence="5" id="KW-0325">Glycoprotein</keyword>
<keyword evidence="13" id="KW-1185">Reference proteome</keyword>
<dbReference type="InterPro" id="IPR017853">
    <property type="entry name" value="GH"/>
</dbReference>
<dbReference type="AlphaFoldDB" id="A0A162QZJ4"/>
<dbReference type="SUPFAM" id="SSF55545">
    <property type="entry name" value="beta-N-acetylhexosaminidase-like domain"/>
    <property type="match status" value="1"/>
</dbReference>
<evidence type="ECO:0000256" key="1">
    <source>
        <dbReference type="ARBA" id="ARBA00001231"/>
    </source>
</evidence>
<dbReference type="OrthoDB" id="428480at2759"/>
<feature type="signal peptide" evidence="9">
    <location>
        <begin position="1"/>
        <end position="26"/>
    </location>
</feature>
<dbReference type="GO" id="GO:0016231">
    <property type="term" value="F:beta-N-acetylglucosaminidase activity"/>
    <property type="evidence" value="ECO:0007669"/>
    <property type="project" value="TreeGrafter"/>
</dbReference>
<gene>
    <name evidence="12" type="ORF">APZ42_013386</name>
</gene>
<dbReference type="FunFam" id="3.20.20.80:FF:000063">
    <property type="entry name" value="Beta-hexosaminidase"/>
    <property type="match status" value="1"/>
</dbReference>
<evidence type="ECO:0000256" key="3">
    <source>
        <dbReference type="ARBA" id="ARBA00022729"/>
    </source>
</evidence>
<dbReference type="CDD" id="cd06562">
    <property type="entry name" value="GH20_HexA_HexB-like"/>
    <property type="match status" value="1"/>
</dbReference>
<dbReference type="PIRSF" id="PIRSF001093">
    <property type="entry name" value="B-hxosamndse_ab_euk"/>
    <property type="match status" value="1"/>
</dbReference>
<evidence type="ECO:0000256" key="8">
    <source>
        <dbReference type="PIRSR" id="PIRSR001093-1"/>
    </source>
</evidence>
<dbReference type="Proteomes" id="UP000076858">
    <property type="component" value="Unassembled WGS sequence"/>
</dbReference>
<keyword evidence="3 9" id="KW-0732">Signal</keyword>
<keyword evidence="6 7" id="KW-0326">Glycosidase</keyword>
<evidence type="ECO:0000256" key="4">
    <source>
        <dbReference type="ARBA" id="ARBA00022801"/>
    </source>
</evidence>
<dbReference type="Gene3D" id="3.30.379.10">
    <property type="entry name" value="Chitobiase/beta-hexosaminidase domain 2-like"/>
    <property type="match status" value="1"/>
</dbReference>
<evidence type="ECO:0000313" key="12">
    <source>
        <dbReference type="EMBL" id="KZS20093.1"/>
    </source>
</evidence>
<accession>A0A162QZJ4</accession>
<evidence type="ECO:0000259" key="11">
    <source>
        <dbReference type="Pfam" id="PF14845"/>
    </source>
</evidence>
<dbReference type="InterPro" id="IPR029018">
    <property type="entry name" value="Hex-like_dom2"/>
</dbReference>
<dbReference type="InterPro" id="IPR029019">
    <property type="entry name" value="HEX_eukaryotic_N"/>
</dbReference>
<feature type="active site" description="Proton donor" evidence="8">
    <location>
        <position position="420"/>
    </location>
</feature>
<evidence type="ECO:0000256" key="5">
    <source>
        <dbReference type="ARBA" id="ARBA00023180"/>
    </source>
</evidence>
<protein>
    <recommendedName>
        <fullName evidence="7">Beta-hexosaminidase</fullName>
        <ecNumber evidence="7">3.2.1.52</ecNumber>
    </recommendedName>
</protein>
<dbReference type="GO" id="GO:0005975">
    <property type="term" value="P:carbohydrate metabolic process"/>
    <property type="evidence" value="ECO:0007669"/>
    <property type="project" value="InterPro"/>
</dbReference>
<evidence type="ECO:0000259" key="10">
    <source>
        <dbReference type="Pfam" id="PF00728"/>
    </source>
</evidence>
<proteinExistence type="inferred from homology"/>
<dbReference type="PANTHER" id="PTHR22600:SF26">
    <property type="entry name" value="BETA-N-ACETYLHEXOSAMINIDASE"/>
    <property type="match status" value="1"/>
</dbReference>
<comment type="caution">
    <text evidence="12">The sequence shown here is derived from an EMBL/GenBank/DDBJ whole genome shotgun (WGS) entry which is preliminary data.</text>
</comment>
<feature type="domain" description="Glycoside hydrolase family 20 catalytic" evidence="10">
    <location>
        <begin position="256"/>
        <end position="609"/>
    </location>
</feature>
<dbReference type="PRINTS" id="PR00738">
    <property type="entry name" value="GLHYDRLASE20"/>
</dbReference>
<comment type="similarity">
    <text evidence="2 7">Belongs to the glycosyl hydrolase 20 family.</text>
</comment>
<dbReference type="STRING" id="35525.A0A162QZJ4"/>
<dbReference type="Gene3D" id="3.20.20.80">
    <property type="entry name" value="Glycosidases"/>
    <property type="match status" value="1"/>
</dbReference>
<evidence type="ECO:0000313" key="13">
    <source>
        <dbReference type="Proteomes" id="UP000076858"/>
    </source>
</evidence>
<dbReference type="Pfam" id="PF14845">
    <property type="entry name" value="Glycohydro_20b2"/>
    <property type="match status" value="1"/>
</dbReference>
<keyword evidence="4 7" id="KW-0378">Hydrolase</keyword>
<dbReference type="GO" id="GO:0030203">
    <property type="term" value="P:glycosaminoglycan metabolic process"/>
    <property type="evidence" value="ECO:0007669"/>
    <property type="project" value="TreeGrafter"/>
</dbReference>
<comment type="catalytic activity">
    <reaction evidence="1 7">
        <text>Hydrolysis of terminal non-reducing N-acetyl-D-hexosamine residues in N-acetyl-beta-D-hexosaminides.</text>
        <dbReference type="EC" id="3.2.1.52"/>
    </reaction>
</comment>
<dbReference type="EC" id="3.2.1.52" evidence="7"/>
<dbReference type="Pfam" id="PF00728">
    <property type="entry name" value="Glyco_hydro_20"/>
    <property type="match status" value="1"/>
</dbReference>
<dbReference type="PANTHER" id="PTHR22600">
    <property type="entry name" value="BETA-HEXOSAMINIDASE"/>
    <property type="match status" value="1"/>
</dbReference>
<evidence type="ECO:0000256" key="9">
    <source>
        <dbReference type="SAM" id="SignalP"/>
    </source>
</evidence>
<name>A0A162QZJ4_9CRUS</name>
<dbReference type="SUPFAM" id="SSF51445">
    <property type="entry name" value="(Trans)glycosidases"/>
    <property type="match status" value="1"/>
</dbReference>
<dbReference type="InterPro" id="IPR015883">
    <property type="entry name" value="Glyco_hydro_20_cat"/>
</dbReference>
<feature type="chain" id="PRO_5007838863" description="Beta-hexosaminidase" evidence="9">
    <location>
        <begin position="27"/>
        <end position="652"/>
    </location>
</feature>
<organism evidence="12 13">
    <name type="scientific">Daphnia magna</name>
    <dbReference type="NCBI Taxonomy" id="35525"/>
    <lineage>
        <taxon>Eukaryota</taxon>
        <taxon>Metazoa</taxon>
        <taxon>Ecdysozoa</taxon>
        <taxon>Arthropoda</taxon>
        <taxon>Crustacea</taxon>
        <taxon>Branchiopoda</taxon>
        <taxon>Diplostraca</taxon>
        <taxon>Cladocera</taxon>
        <taxon>Anomopoda</taxon>
        <taxon>Daphniidae</taxon>
        <taxon>Daphnia</taxon>
    </lineage>
</organism>
<reference evidence="12 13" key="1">
    <citation type="submission" date="2016-03" db="EMBL/GenBank/DDBJ databases">
        <title>EvidentialGene: Evidence-directed Construction of Genes on Genomes.</title>
        <authorList>
            <person name="Gilbert D.G."/>
            <person name="Choi J.-H."/>
            <person name="Mockaitis K."/>
            <person name="Colbourne J."/>
            <person name="Pfrender M."/>
        </authorList>
    </citation>
    <scope>NUCLEOTIDE SEQUENCE [LARGE SCALE GENOMIC DNA]</scope>
    <source>
        <strain evidence="12 13">Xinb3</strain>
        <tissue evidence="12">Complete organism</tissue>
    </source>
</reference>